<name>N1W9N1_9LEPT</name>
<organism evidence="1 2">
    <name type="scientific">Leptospira vanthielii serovar Holland str. Waz Holland = ATCC 700522</name>
    <dbReference type="NCBI Taxonomy" id="1218591"/>
    <lineage>
        <taxon>Bacteria</taxon>
        <taxon>Pseudomonadati</taxon>
        <taxon>Spirochaetota</taxon>
        <taxon>Spirochaetia</taxon>
        <taxon>Leptospirales</taxon>
        <taxon>Leptospiraceae</taxon>
        <taxon>Leptospira</taxon>
    </lineage>
</organism>
<dbReference type="AlphaFoldDB" id="N1W9N1"/>
<protein>
    <submittedName>
        <fullName evidence="1">Uncharacterized protein</fullName>
    </submittedName>
</protein>
<evidence type="ECO:0000313" key="2">
    <source>
        <dbReference type="Proteomes" id="UP000012227"/>
    </source>
</evidence>
<comment type="caution">
    <text evidence="1">The sequence shown here is derived from an EMBL/GenBank/DDBJ whole genome shotgun (WGS) entry which is preliminary data.</text>
</comment>
<evidence type="ECO:0000313" key="1">
    <source>
        <dbReference type="EMBL" id="EMY71723.1"/>
    </source>
</evidence>
<dbReference type="Proteomes" id="UP000012227">
    <property type="component" value="Unassembled WGS sequence"/>
</dbReference>
<accession>N1W9N1</accession>
<dbReference type="STRING" id="1218591.LEP1GSC199_3160"/>
<reference evidence="1 2" key="1">
    <citation type="submission" date="2013-03" db="EMBL/GenBank/DDBJ databases">
        <authorList>
            <person name="Harkins D.M."/>
            <person name="Durkin A.S."/>
            <person name="Brinkac L.M."/>
            <person name="Haft D.H."/>
            <person name="Selengut J.D."/>
            <person name="Sanka R."/>
            <person name="DePew J."/>
            <person name="Purushe J."/>
            <person name="Galloway R.L."/>
            <person name="Vinetz J.M."/>
            <person name="Sutton G.G."/>
            <person name="Nierman W.C."/>
            <person name="Fouts D.E."/>
        </authorList>
    </citation>
    <scope>NUCLEOTIDE SEQUENCE [LARGE SCALE GENOMIC DNA]</scope>
    <source>
        <strain evidence="1 2">Waz Holland</strain>
    </source>
</reference>
<sequence>MKKTYPEIRIHLEDGRKYELSGTNFFKISKRNILIGRIMILRSHWEAGSVPHPLIGRGY</sequence>
<gene>
    <name evidence="1" type="ORF">LEP1GSC199_3160</name>
</gene>
<proteinExistence type="predicted"/>
<dbReference type="EMBL" id="AOGY02000007">
    <property type="protein sequence ID" value="EMY71723.1"/>
    <property type="molecule type" value="Genomic_DNA"/>
</dbReference>